<keyword evidence="6" id="KW-1015">Disulfide bond</keyword>
<keyword evidence="10" id="KW-1185">Reference proteome</keyword>
<evidence type="ECO:0000313" key="10">
    <source>
        <dbReference type="Proteomes" id="UP000887578"/>
    </source>
</evidence>
<sequence length="304" mass="34122">MKIIACFCFLAAIIWSLDAVTLQGQNYAAFLKYEQKFNLNFKDDNEREYRFGVFSSNLKEISQLNVKYPEATFGITSFTHLTKEEFGKRVMTERPILPRNPEEFLPQNISTKAPTYFDWRSQNVVTSIKDQEDCGDCYAFGSAAVVESYNAIKTKAFKGCTYGYLHTALNIAKTTGLVKASSYPYQDRQGSCQSLSGPKFKISNYFYLDDENAIANGLYSNGPIVFSIICPSALQHYTGGVFSMDTATCTADKIGYHSPVIVGYSSDYWIVKNSWGTNWGENGYLRLKRGINACDMTSEAIALK</sequence>
<evidence type="ECO:0000256" key="2">
    <source>
        <dbReference type="ARBA" id="ARBA00022670"/>
    </source>
</evidence>
<comment type="similarity">
    <text evidence="1">Belongs to the peptidase C1 family.</text>
</comment>
<keyword evidence="7" id="KW-0732">Signal</keyword>
<dbReference type="SMART" id="SM00848">
    <property type="entry name" value="Inhibitor_I29"/>
    <property type="match status" value="1"/>
</dbReference>
<feature type="domain" description="Peptidase C1A papain C-terminal" evidence="8">
    <location>
        <begin position="113"/>
        <end position="304"/>
    </location>
</feature>
<dbReference type="InterPro" id="IPR025661">
    <property type="entry name" value="Pept_asp_AS"/>
</dbReference>
<dbReference type="InterPro" id="IPR013201">
    <property type="entry name" value="Prot_inhib_I29"/>
</dbReference>
<dbReference type="PANTHER" id="PTHR12411">
    <property type="entry name" value="CYSTEINE PROTEASE FAMILY C1-RELATED"/>
    <property type="match status" value="1"/>
</dbReference>
<feature type="chain" id="PRO_5037940438" evidence="7">
    <location>
        <begin position="20"/>
        <end position="304"/>
    </location>
</feature>
<dbReference type="AlphaFoldDB" id="A0A914P9G9"/>
<feature type="signal peptide" evidence="7">
    <location>
        <begin position="1"/>
        <end position="19"/>
    </location>
</feature>
<dbReference type="Pfam" id="PF08246">
    <property type="entry name" value="Inhibitor_I29"/>
    <property type="match status" value="1"/>
</dbReference>
<evidence type="ECO:0000259" key="8">
    <source>
        <dbReference type="SMART" id="SM00645"/>
    </source>
</evidence>
<dbReference type="InterPro" id="IPR038765">
    <property type="entry name" value="Papain-like_cys_pep_sf"/>
</dbReference>
<dbReference type="WBParaSite" id="PDA_v2.g11895.t1">
    <property type="protein sequence ID" value="PDA_v2.g11895.t1"/>
    <property type="gene ID" value="PDA_v2.g11895"/>
</dbReference>
<evidence type="ECO:0000256" key="7">
    <source>
        <dbReference type="SAM" id="SignalP"/>
    </source>
</evidence>
<keyword evidence="2" id="KW-0645">Protease</keyword>
<dbReference type="SMART" id="SM00645">
    <property type="entry name" value="Pept_C1"/>
    <property type="match status" value="1"/>
</dbReference>
<feature type="domain" description="Cathepsin propeptide inhibitor" evidence="9">
    <location>
        <begin position="30"/>
        <end position="86"/>
    </location>
</feature>
<dbReference type="CDD" id="cd02248">
    <property type="entry name" value="Peptidase_C1A"/>
    <property type="match status" value="1"/>
</dbReference>
<dbReference type="Gene3D" id="3.90.70.10">
    <property type="entry name" value="Cysteine proteinases"/>
    <property type="match status" value="1"/>
</dbReference>
<dbReference type="SUPFAM" id="SSF54001">
    <property type="entry name" value="Cysteine proteinases"/>
    <property type="match status" value="1"/>
</dbReference>
<dbReference type="InterPro" id="IPR039417">
    <property type="entry name" value="Peptidase_C1A_papain-like"/>
</dbReference>
<dbReference type="Proteomes" id="UP000887578">
    <property type="component" value="Unplaced"/>
</dbReference>
<organism evidence="10 11">
    <name type="scientific">Panagrolaimus davidi</name>
    <dbReference type="NCBI Taxonomy" id="227884"/>
    <lineage>
        <taxon>Eukaryota</taxon>
        <taxon>Metazoa</taxon>
        <taxon>Ecdysozoa</taxon>
        <taxon>Nematoda</taxon>
        <taxon>Chromadorea</taxon>
        <taxon>Rhabditida</taxon>
        <taxon>Tylenchina</taxon>
        <taxon>Panagrolaimomorpha</taxon>
        <taxon>Panagrolaimoidea</taxon>
        <taxon>Panagrolaimidae</taxon>
        <taxon>Panagrolaimus</taxon>
    </lineage>
</organism>
<dbReference type="GO" id="GO:0008234">
    <property type="term" value="F:cysteine-type peptidase activity"/>
    <property type="evidence" value="ECO:0007669"/>
    <property type="project" value="UniProtKB-KW"/>
</dbReference>
<dbReference type="Pfam" id="PF00112">
    <property type="entry name" value="Peptidase_C1"/>
    <property type="match status" value="1"/>
</dbReference>
<accession>A0A914P9G9</accession>
<dbReference type="InterPro" id="IPR000169">
    <property type="entry name" value="Pept_cys_AS"/>
</dbReference>
<evidence type="ECO:0000259" key="9">
    <source>
        <dbReference type="SMART" id="SM00848"/>
    </source>
</evidence>
<dbReference type="InterPro" id="IPR000668">
    <property type="entry name" value="Peptidase_C1A_C"/>
</dbReference>
<evidence type="ECO:0000256" key="1">
    <source>
        <dbReference type="ARBA" id="ARBA00008455"/>
    </source>
</evidence>
<dbReference type="PROSITE" id="PS00640">
    <property type="entry name" value="THIOL_PROTEASE_ASN"/>
    <property type="match status" value="1"/>
</dbReference>
<dbReference type="PRINTS" id="PR00705">
    <property type="entry name" value="PAPAIN"/>
</dbReference>
<protein>
    <submittedName>
        <fullName evidence="11">Papain family cysteine protease</fullName>
    </submittedName>
</protein>
<dbReference type="InterPro" id="IPR013128">
    <property type="entry name" value="Peptidase_C1A"/>
</dbReference>
<keyword evidence="3" id="KW-0378">Hydrolase</keyword>
<evidence type="ECO:0000256" key="3">
    <source>
        <dbReference type="ARBA" id="ARBA00022801"/>
    </source>
</evidence>
<proteinExistence type="inferred from homology"/>
<evidence type="ECO:0000256" key="6">
    <source>
        <dbReference type="ARBA" id="ARBA00023157"/>
    </source>
</evidence>
<evidence type="ECO:0000256" key="4">
    <source>
        <dbReference type="ARBA" id="ARBA00022807"/>
    </source>
</evidence>
<keyword evidence="4" id="KW-0788">Thiol protease</keyword>
<keyword evidence="5" id="KW-0865">Zymogen</keyword>
<evidence type="ECO:0000313" key="11">
    <source>
        <dbReference type="WBParaSite" id="PDA_v2.g11895.t1"/>
    </source>
</evidence>
<dbReference type="PROSITE" id="PS00139">
    <property type="entry name" value="THIOL_PROTEASE_CYS"/>
    <property type="match status" value="1"/>
</dbReference>
<dbReference type="GO" id="GO:0006508">
    <property type="term" value="P:proteolysis"/>
    <property type="evidence" value="ECO:0007669"/>
    <property type="project" value="UniProtKB-KW"/>
</dbReference>
<evidence type="ECO:0000256" key="5">
    <source>
        <dbReference type="ARBA" id="ARBA00023145"/>
    </source>
</evidence>
<reference evidence="11" key="1">
    <citation type="submission" date="2022-11" db="UniProtKB">
        <authorList>
            <consortium name="WormBaseParasite"/>
        </authorList>
    </citation>
    <scope>IDENTIFICATION</scope>
</reference>
<name>A0A914P9G9_9BILA</name>